<evidence type="ECO:0000313" key="3">
    <source>
        <dbReference type="Proteomes" id="UP001216595"/>
    </source>
</evidence>
<name>A0ABT5I8Z6_9CAUL</name>
<dbReference type="PANTHER" id="PTHR12338">
    <property type="entry name" value="AUTOTRANSPORTER"/>
    <property type="match status" value="1"/>
</dbReference>
<comment type="caution">
    <text evidence="2">The sequence shown here is derived from an EMBL/GenBank/DDBJ whole genome shotgun (WGS) entry which is preliminary data.</text>
</comment>
<sequence length="1980" mass="200647">MSESILSVRPNTSRQNASLRRWLTGTTFLVAVFAVGEAISIPVLAQSLPSGGDVVAGVADISSQGPTMVVRQSTDKAIINWSDFSIGEGKSVDFQNGSGATLNRVTGANLSTIDGLLSSTGSVYLINPNGVIIGKSGTVRVGGDFVASTLGISNSDFLSGGDKTFSGETFASVINLGEVGSLGGNVALLAAQVRNEGSLNAPKGNAGLIAGSRILMRDTELAGGRFLVLAGGSQTTVSQTGLIEAVTAELRSEGGNIYALAGNTQGLIRATGVTQRDGRIFLSASGGQVEIKDTTLTATGESSGGQIDITGKSILVSDTALLEASGVEQGGQIKVIADMHGGDLRFNAKAVARGAKRGGFIETSGHSVNYNGALIDTAGAKSGTWLIDPEDITIDADAASTIEANLLSTNVVVQTTSSTASGPGVAREGQGDIIVDADIRWGSANTLTLDAFNAIRINANLIIDGAGALELLTQYGDYSFALGKSLTYSGANGGGLSINGTNYALVYDVADLSNLNGSSDAFALANDLTLSGPLSQSLVQSFSGTLTGLGHSINNLNIADTSQPVGFVSETSGTLRDLVFNEGIVSGDSFVGAVAGINNGLIKNVYSRTSVEGQSQYIGGLAGQNNGEIYNSVSAGRVNASFADQVGGLAGNNNGTIHAVVVSAPVKGRERVGGVSGTDGGGTYDAVVTGLVTGAQYVGGISGSDDVYFSGAFYDPATTGLSPDIGYALDTSSLQSASFANSMDMTYFTAEDGLYPYLKSFFPNGQIVVAGFASDKSAGRQISLYNSGISSGSVLSGANGYYYMALAKSSLSGSVGVTEEDLNDPGNLIAAGFADVDVSAISPKSLNLRAGSLRYFTSAARYSDVDTSMFFRSADAFGSLDATVQSAFQYNGFALFGLGDFSIDATPNLGGVATIGATGGTLSIDRDITIGSHTTLKLASDKMVVFNANVAGTSGATIALEVEESVSRGFNNRGNYLFSEGKSLTPNGADIFINGNLYTLIHNAQDLMASNCSYCALSRDINFENISGGALLFDRVLTGLGHSIYNINFSPDQNYSRAIFQVNTGVIRDLSISGRIYMPDLTTVGSLVSQNSGVIWGVTSTIDVTGLDGVGGLVGSNGGWIGYSHASGNVTGRHTLGGLAGYSTFGAVSFSYATGSVTSNANGVQIGGLVGYTNGGEVKDSFATGNIYGANSDVGGLIGYSSFTDINRTYATGSVYASGSAVGGLIGRIFRIPMANSYATGAVFGSSRVGGLVGDLFWGFGFIKGVYATGYVSGNDMVGGLFGSYDNTLGIVDSYWDVTNSGTNQAIGATYNPWSMIAIMGLNRGTLQSGALFSGFDGAVWGTGSGLYPYLRSLNPTGVKAITGSVSTPGAAGAKGSTVNAFAGGNILGSGSVGADGQFYIQVSPSSLNGLSALGLSQSGAGQQVATGYAYTTNPSVTGNRVQGGSVEAGVSNLTTSQTTFSGLSSFLQSVFGANAPAVTQTDGVLTKITSTGAFRFDTASSFGGGLSVLASSGITVASDVVANGDTTFSSPITLASDASINSGVGTLTFNGRIDGAHSLTVRGAALTINAPIGGISPLSQVRAIATNGDINLNAPISTTQSILLAANGRLLNTAGASALSAGTSFIVYTQDPSDRLGQLPINTYNGLSAVNYYNDAFDFTQATFASVVPTGNHFVFAYEATLTPTLSGSARKTYDAGVAADISNLSVSGGTLLSQNDTVSLSFSGAEFDDQNAGVSKGVTATGITLTSNPNNYRLIATTATAQVGQIDKAALTLTAGSDQKTYDATTASSGTVSVTGLKGSDSVTNASQAFDSKNAGGRTLTVTGYTLNDGNNGGNYTVTTQTASGQIDKAALTLTAGSDQKTYDATTASSGTVSVTGLKGSDSVTNASQAFDSKNAGGRTLTVTGYTLNDGNNGGNYTVTTQTASGQIDKAALTLTAGSDQKTYDATTASSGTVSVTGLKGSDSVTNASQAFDSKNAG</sequence>
<proteinExistence type="predicted"/>
<feature type="non-terminal residue" evidence="2">
    <location>
        <position position="1980"/>
    </location>
</feature>
<dbReference type="Gene3D" id="2.160.20.10">
    <property type="entry name" value="Single-stranded right-handed beta-helix, Pectin lyase-like"/>
    <property type="match status" value="1"/>
</dbReference>
<accession>A0ABT5I8Z6</accession>
<dbReference type="InterPro" id="IPR011050">
    <property type="entry name" value="Pectin_lyase_fold/virulence"/>
</dbReference>
<protein>
    <submittedName>
        <fullName evidence="2">YDG domain-containing protein</fullName>
    </submittedName>
</protein>
<dbReference type="Pfam" id="PF07581">
    <property type="entry name" value="Glug"/>
    <property type="match status" value="1"/>
</dbReference>
<dbReference type="SUPFAM" id="SSF51126">
    <property type="entry name" value="Pectin lyase-like"/>
    <property type="match status" value="1"/>
</dbReference>
<dbReference type="PANTHER" id="PTHR12338:SF5">
    <property type="entry name" value="ANTIGEN 43-RELATED"/>
    <property type="match status" value="1"/>
</dbReference>
<dbReference type="InterPro" id="IPR050909">
    <property type="entry name" value="Bact_Autotransporter_VF"/>
</dbReference>
<evidence type="ECO:0000259" key="1">
    <source>
        <dbReference type="SMART" id="SM00912"/>
    </source>
</evidence>
<dbReference type="Gene3D" id="2.160.20.110">
    <property type="match status" value="2"/>
</dbReference>
<evidence type="ECO:0000313" key="2">
    <source>
        <dbReference type="EMBL" id="MDC7692656.1"/>
    </source>
</evidence>
<reference evidence="2 3" key="1">
    <citation type="submission" date="2023-01" db="EMBL/GenBank/DDBJ databases">
        <title>Novel species of the genus Asticcacaulis isolated from rivers.</title>
        <authorList>
            <person name="Lu H."/>
        </authorList>
    </citation>
    <scope>NUCLEOTIDE SEQUENCE [LARGE SCALE GENOMIC DNA]</scope>
    <source>
        <strain evidence="2 3">DXS10W</strain>
    </source>
</reference>
<dbReference type="InterPro" id="IPR012334">
    <property type="entry name" value="Pectin_lyas_fold"/>
</dbReference>
<dbReference type="Proteomes" id="UP001216595">
    <property type="component" value="Unassembled WGS sequence"/>
</dbReference>
<dbReference type="InterPro" id="IPR008638">
    <property type="entry name" value="FhaB/CdiA-like_TPS"/>
</dbReference>
<gene>
    <name evidence="2" type="ORF">PQU94_00005</name>
</gene>
<dbReference type="Pfam" id="PF18657">
    <property type="entry name" value="YDG"/>
    <property type="match status" value="3"/>
</dbReference>
<dbReference type="EMBL" id="JAQQKW010000001">
    <property type="protein sequence ID" value="MDC7692656.1"/>
    <property type="molecule type" value="Genomic_DNA"/>
</dbReference>
<organism evidence="2 3">
    <name type="scientific">Asticcacaulis currens</name>
    <dbReference type="NCBI Taxonomy" id="2984210"/>
    <lineage>
        <taxon>Bacteria</taxon>
        <taxon>Pseudomonadati</taxon>
        <taxon>Pseudomonadota</taxon>
        <taxon>Alphaproteobacteria</taxon>
        <taxon>Caulobacterales</taxon>
        <taxon>Caulobacteraceae</taxon>
        <taxon>Asticcacaulis</taxon>
    </lineage>
</organism>
<dbReference type="InterPro" id="IPR041248">
    <property type="entry name" value="YDG"/>
</dbReference>
<dbReference type="RefSeq" id="WP_272739428.1">
    <property type="nucleotide sequence ID" value="NZ_JAQQKW010000001.1"/>
</dbReference>
<dbReference type="NCBIfam" id="TIGR01901">
    <property type="entry name" value="adhes_NPXG"/>
    <property type="match status" value="1"/>
</dbReference>
<dbReference type="Pfam" id="PF05860">
    <property type="entry name" value="TPS"/>
    <property type="match status" value="1"/>
</dbReference>
<dbReference type="SMART" id="SM00912">
    <property type="entry name" value="Haemagg_act"/>
    <property type="match status" value="1"/>
</dbReference>
<feature type="domain" description="Filamentous haemagglutinin FhaB/tRNA nuclease CdiA-like TPS" evidence="1">
    <location>
        <begin position="45"/>
        <end position="156"/>
    </location>
</feature>
<dbReference type="InterPro" id="IPR011493">
    <property type="entry name" value="GLUG"/>
</dbReference>
<keyword evidence="3" id="KW-1185">Reference proteome</keyword>